<dbReference type="Pfam" id="PF00639">
    <property type="entry name" value="Rotamase"/>
    <property type="match status" value="1"/>
</dbReference>
<feature type="domain" description="PpiC" evidence="10">
    <location>
        <begin position="153"/>
        <end position="243"/>
    </location>
</feature>
<dbReference type="InterPro" id="IPR023058">
    <property type="entry name" value="PPIase_PpiC_CS"/>
</dbReference>
<evidence type="ECO:0000259" key="10">
    <source>
        <dbReference type="PROSITE" id="PS50198"/>
    </source>
</evidence>
<dbReference type="AlphaFoldDB" id="A0A844VZC6"/>
<keyword evidence="5 8" id="KW-0697">Rotamase</keyword>
<evidence type="ECO:0000313" key="11">
    <source>
        <dbReference type="EMBL" id="MWB76757.1"/>
    </source>
</evidence>
<dbReference type="PROSITE" id="PS01096">
    <property type="entry name" value="PPIC_PPIASE_1"/>
    <property type="match status" value="1"/>
</dbReference>
<dbReference type="InterPro" id="IPR050245">
    <property type="entry name" value="PrsA_foldase"/>
</dbReference>
<evidence type="ECO:0000256" key="3">
    <source>
        <dbReference type="ARBA" id="ARBA00013194"/>
    </source>
</evidence>
<keyword evidence="8 11" id="KW-0413">Isomerase</keyword>
<sequence>MSYLTPLRPGLVALALALPLPALAQSSDTGTAATESQVETAATPADASTVVATVDGTDITLGHMILVRLGLPQQYNQLPPDVLFQGILDQLVQQAVLEKSFQGEVPKRVDLTLENERRALIAGEAVDDFLAGAVTEDEIEAAYSEKYSSAEPEVEYRAAHILVETEDEAKKLIEELDNGADFAELAKEHSTGPSGPNGGDLGWFGKGMMVPEFETAVAEMEPGAHSATPVKTQFGWHVIMLNETREKSAPKLEEVRDEIVNELQRVAVEAHIDELTQKAEIDRSGAKGVDPTLLTNSDLLE</sequence>
<comment type="similarity">
    <text evidence="2">Belongs to the PpiC/parvulin rotamase family.</text>
</comment>
<evidence type="ECO:0000256" key="8">
    <source>
        <dbReference type="PROSITE-ProRule" id="PRU00278"/>
    </source>
</evidence>
<evidence type="ECO:0000313" key="12">
    <source>
        <dbReference type="Proteomes" id="UP000443843"/>
    </source>
</evidence>
<evidence type="ECO:0000256" key="6">
    <source>
        <dbReference type="ARBA" id="ARBA00030642"/>
    </source>
</evidence>
<dbReference type="PANTHER" id="PTHR47245">
    <property type="entry name" value="PEPTIDYLPROLYL ISOMERASE"/>
    <property type="match status" value="1"/>
</dbReference>
<evidence type="ECO:0000256" key="7">
    <source>
        <dbReference type="ARBA" id="ARBA00031484"/>
    </source>
</evidence>
<evidence type="ECO:0000256" key="2">
    <source>
        <dbReference type="ARBA" id="ARBA00007656"/>
    </source>
</evidence>
<feature type="signal peptide" evidence="9">
    <location>
        <begin position="1"/>
        <end position="24"/>
    </location>
</feature>
<dbReference type="RefSeq" id="WP_160380891.1">
    <property type="nucleotide sequence ID" value="NZ_WNXQ01000001.1"/>
</dbReference>
<name>A0A844VZC6_9RHOB</name>
<protein>
    <recommendedName>
        <fullName evidence="4">Parvulin-like PPIase</fullName>
        <ecNumber evidence="3">5.2.1.8</ecNumber>
    </recommendedName>
    <alternativeName>
        <fullName evidence="6">Peptidyl-prolyl cis-trans isomerase plp</fullName>
    </alternativeName>
    <alternativeName>
        <fullName evidence="7">Rotamase plp</fullName>
    </alternativeName>
</protein>
<keyword evidence="9" id="KW-0732">Signal</keyword>
<dbReference type="Proteomes" id="UP000443843">
    <property type="component" value="Unassembled WGS sequence"/>
</dbReference>
<dbReference type="PANTHER" id="PTHR47245:SF2">
    <property type="entry name" value="PEPTIDYL-PROLYL CIS-TRANS ISOMERASE HP_0175-RELATED"/>
    <property type="match status" value="1"/>
</dbReference>
<dbReference type="SUPFAM" id="SSF109998">
    <property type="entry name" value="Triger factor/SurA peptide-binding domain-like"/>
    <property type="match status" value="1"/>
</dbReference>
<feature type="chain" id="PRO_5032277706" description="Parvulin-like PPIase" evidence="9">
    <location>
        <begin position="25"/>
        <end position="301"/>
    </location>
</feature>
<dbReference type="EC" id="5.2.1.8" evidence="3"/>
<comment type="catalytic activity">
    <reaction evidence="1">
        <text>[protein]-peptidylproline (omega=180) = [protein]-peptidylproline (omega=0)</text>
        <dbReference type="Rhea" id="RHEA:16237"/>
        <dbReference type="Rhea" id="RHEA-COMP:10747"/>
        <dbReference type="Rhea" id="RHEA-COMP:10748"/>
        <dbReference type="ChEBI" id="CHEBI:83833"/>
        <dbReference type="ChEBI" id="CHEBI:83834"/>
        <dbReference type="EC" id="5.2.1.8"/>
    </reaction>
</comment>
<dbReference type="GO" id="GO:0003755">
    <property type="term" value="F:peptidyl-prolyl cis-trans isomerase activity"/>
    <property type="evidence" value="ECO:0007669"/>
    <property type="project" value="UniProtKB-KW"/>
</dbReference>
<accession>A0A844VZC6</accession>
<proteinExistence type="inferred from homology"/>
<dbReference type="InterPro" id="IPR000297">
    <property type="entry name" value="PPIase_PpiC"/>
</dbReference>
<dbReference type="SUPFAM" id="SSF54534">
    <property type="entry name" value="FKBP-like"/>
    <property type="match status" value="1"/>
</dbReference>
<evidence type="ECO:0000256" key="4">
    <source>
        <dbReference type="ARBA" id="ARBA00018370"/>
    </source>
</evidence>
<dbReference type="InterPro" id="IPR046357">
    <property type="entry name" value="PPIase_dom_sf"/>
</dbReference>
<keyword evidence="12" id="KW-1185">Reference proteome</keyword>
<evidence type="ECO:0000256" key="1">
    <source>
        <dbReference type="ARBA" id="ARBA00000971"/>
    </source>
</evidence>
<dbReference type="EMBL" id="WNXQ01000001">
    <property type="protein sequence ID" value="MWB76757.1"/>
    <property type="molecule type" value="Genomic_DNA"/>
</dbReference>
<gene>
    <name evidence="11" type="ORF">GLS40_01825</name>
</gene>
<reference evidence="11 12" key="1">
    <citation type="submission" date="2019-11" db="EMBL/GenBank/DDBJ databases">
        <title>Pseudooceanicola pacifica sp. nov., isolated from deep-sea sediment of the Pacific Ocean.</title>
        <authorList>
            <person name="Lyu L."/>
        </authorList>
    </citation>
    <scope>NUCLEOTIDE SEQUENCE [LARGE SCALE GENOMIC DNA]</scope>
    <source>
        <strain evidence="11 12">216_PA32_1</strain>
    </source>
</reference>
<dbReference type="PROSITE" id="PS50198">
    <property type="entry name" value="PPIC_PPIASE_2"/>
    <property type="match status" value="1"/>
</dbReference>
<comment type="caution">
    <text evidence="11">The sequence shown here is derived from an EMBL/GenBank/DDBJ whole genome shotgun (WGS) entry which is preliminary data.</text>
</comment>
<dbReference type="Gene3D" id="3.10.50.40">
    <property type="match status" value="1"/>
</dbReference>
<evidence type="ECO:0000256" key="5">
    <source>
        <dbReference type="ARBA" id="ARBA00023110"/>
    </source>
</evidence>
<evidence type="ECO:0000256" key="9">
    <source>
        <dbReference type="SAM" id="SignalP"/>
    </source>
</evidence>
<dbReference type="InterPro" id="IPR027304">
    <property type="entry name" value="Trigger_fact/SurA_dom_sf"/>
</dbReference>
<organism evidence="11 12">
    <name type="scientific">Pseudooceanicola pacificus</name>
    <dbReference type="NCBI Taxonomy" id="2676438"/>
    <lineage>
        <taxon>Bacteria</taxon>
        <taxon>Pseudomonadati</taxon>
        <taxon>Pseudomonadota</taxon>
        <taxon>Alphaproteobacteria</taxon>
        <taxon>Rhodobacterales</taxon>
        <taxon>Paracoccaceae</taxon>
        <taxon>Pseudooceanicola</taxon>
    </lineage>
</organism>